<organism evidence="1 2">
    <name type="scientific">Orientia tsutsugamushi str. TA716</name>
    <dbReference type="NCBI Taxonomy" id="1359175"/>
    <lineage>
        <taxon>Bacteria</taxon>
        <taxon>Pseudomonadati</taxon>
        <taxon>Pseudomonadota</taxon>
        <taxon>Alphaproteobacteria</taxon>
        <taxon>Rickettsiales</taxon>
        <taxon>Rickettsiaceae</taxon>
        <taxon>Rickettsieae</taxon>
        <taxon>Orientia</taxon>
    </lineage>
</organism>
<dbReference type="EMBL" id="LAOA01000189">
    <property type="protein sequence ID" value="KJV70355.1"/>
    <property type="molecule type" value="Genomic_DNA"/>
</dbReference>
<dbReference type="Proteomes" id="UP000033671">
    <property type="component" value="Unassembled WGS sequence"/>
</dbReference>
<comment type="caution">
    <text evidence="1">The sequence shown here is derived from an EMBL/GenBank/DDBJ whole genome shotgun (WGS) entry which is preliminary data.</text>
</comment>
<name>A0A0F3NQK0_ORITS</name>
<reference evidence="1 2" key="1">
    <citation type="submission" date="2015-01" db="EMBL/GenBank/DDBJ databases">
        <title>Genome Sequencing of Rickettsiales.</title>
        <authorList>
            <person name="Daugherty S.C."/>
            <person name="Su Q."/>
            <person name="Abolude K."/>
            <person name="Beier-Sexton M."/>
            <person name="Carlyon J.A."/>
            <person name="Carter R."/>
            <person name="Day N.P."/>
            <person name="Dumler S.J."/>
            <person name="Dyachenko V."/>
            <person name="Godinez A."/>
            <person name="Kurtti T.J."/>
            <person name="Lichay M."/>
            <person name="Mullins K.E."/>
            <person name="Ott S."/>
            <person name="Pappas-Brown V."/>
            <person name="Paris D.H."/>
            <person name="Patel P."/>
            <person name="Richards A.L."/>
            <person name="Sadzewicz L."/>
            <person name="Sears K."/>
            <person name="Seidman D."/>
            <person name="Sengamalay N."/>
            <person name="Stenos J."/>
            <person name="Tallon L.J."/>
            <person name="Vincent G."/>
            <person name="Fraser C.M."/>
            <person name="Munderloh U."/>
            <person name="Dunning-Hotopp J.C."/>
        </authorList>
    </citation>
    <scope>NUCLEOTIDE SEQUENCE [LARGE SCALE GENOMIC DNA]</scope>
    <source>
        <strain evidence="1 2">TA716</strain>
    </source>
</reference>
<gene>
    <name evidence="1" type="ORF">OTSTA716_2611</name>
</gene>
<dbReference type="PATRIC" id="fig|1359175.3.peg.1166"/>
<proteinExistence type="predicted"/>
<dbReference type="AlphaFoldDB" id="A0A0F3NQK0"/>
<protein>
    <submittedName>
        <fullName evidence="1">Uncharacterized protein</fullName>
    </submittedName>
</protein>
<evidence type="ECO:0000313" key="1">
    <source>
        <dbReference type="EMBL" id="KJV70355.1"/>
    </source>
</evidence>
<evidence type="ECO:0000313" key="2">
    <source>
        <dbReference type="Proteomes" id="UP000033671"/>
    </source>
</evidence>
<sequence length="45" mass="5162">MKTQLKRKIAGVFEADIAYKILTSCSFGPAVRTSFFLLNYLRILH</sequence>
<accession>A0A0F3NQK0</accession>